<dbReference type="Gene3D" id="1.20.120.160">
    <property type="entry name" value="HPT domain"/>
    <property type="match status" value="1"/>
</dbReference>
<dbReference type="InterPro" id="IPR051315">
    <property type="entry name" value="Bact_Chemotaxis_CheA"/>
</dbReference>
<dbReference type="CDD" id="cd00088">
    <property type="entry name" value="HPT"/>
    <property type="match status" value="1"/>
</dbReference>
<dbReference type="Proteomes" id="UP000475582">
    <property type="component" value="Unassembled WGS sequence"/>
</dbReference>
<feature type="domain" description="HPt" evidence="3">
    <location>
        <begin position="1"/>
        <end position="102"/>
    </location>
</feature>
<organism evidence="4 5">
    <name type="scientific">Duganella radicis</name>
    <dbReference type="NCBI Taxonomy" id="551988"/>
    <lineage>
        <taxon>Bacteria</taxon>
        <taxon>Pseudomonadati</taxon>
        <taxon>Pseudomonadota</taxon>
        <taxon>Betaproteobacteria</taxon>
        <taxon>Burkholderiales</taxon>
        <taxon>Oxalobacteraceae</taxon>
        <taxon>Telluria group</taxon>
        <taxon>Duganella</taxon>
    </lineage>
</organism>
<dbReference type="Pfam" id="PF01627">
    <property type="entry name" value="Hpt"/>
    <property type="match status" value="1"/>
</dbReference>
<gene>
    <name evidence="4" type="ORF">GM676_31215</name>
</gene>
<dbReference type="InterPro" id="IPR036641">
    <property type="entry name" value="HPT_dom_sf"/>
</dbReference>
<protein>
    <submittedName>
        <fullName evidence="4">Chemotaxis protein CheA</fullName>
    </submittedName>
</protein>
<comment type="caution">
    <text evidence="4">The sequence shown here is derived from an EMBL/GenBank/DDBJ whole genome shotgun (WGS) entry which is preliminary data.</text>
</comment>
<dbReference type="GO" id="GO:0000160">
    <property type="term" value="P:phosphorelay signal transduction system"/>
    <property type="evidence" value="ECO:0007669"/>
    <property type="project" value="UniProtKB-KW"/>
</dbReference>
<dbReference type="SMART" id="SM00073">
    <property type="entry name" value="HPT"/>
    <property type="match status" value="1"/>
</dbReference>
<evidence type="ECO:0000259" key="3">
    <source>
        <dbReference type="PROSITE" id="PS50894"/>
    </source>
</evidence>
<evidence type="ECO:0000256" key="1">
    <source>
        <dbReference type="ARBA" id="ARBA00023012"/>
    </source>
</evidence>
<dbReference type="SUPFAM" id="SSF47226">
    <property type="entry name" value="Histidine-containing phosphotransfer domain, HPT domain"/>
    <property type="match status" value="1"/>
</dbReference>
<dbReference type="AlphaFoldDB" id="A0A6L6PT32"/>
<keyword evidence="2" id="KW-0597">Phosphoprotein</keyword>
<evidence type="ECO:0000256" key="2">
    <source>
        <dbReference type="PROSITE-ProRule" id="PRU00110"/>
    </source>
</evidence>
<evidence type="ECO:0000313" key="5">
    <source>
        <dbReference type="Proteomes" id="UP000475582"/>
    </source>
</evidence>
<dbReference type="EMBL" id="WNKY01000104">
    <property type="protein sequence ID" value="MTV42022.1"/>
    <property type="molecule type" value="Genomic_DNA"/>
</dbReference>
<reference evidence="4 5" key="1">
    <citation type="submission" date="2019-11" db="EMBL/GenBank/DDBJ databases">
        <title>Type strains purchased from KCTC, JCM and DSMZ.</title>
        <authorList>
            <person name="Lu H."/>
        </authorList>
    </citation>
    <scope>NUCLEOTIDE SEQUENCE [LARGE SCALE GENOMIC DNA]</scope>
    <source>
        <strain evidence="4 5">KCTC 22382</strain>
    </source>
</reference>
<accession>A0A6L6PT32</accession>
<feature type="non-terminal residue" evidence="4">
    <location>
        <position position="138"/>
    </location>
</feature>
<feature type="modified residue" description="Phosphohistidine" evidence="2">
    <location>
        <position position="45"/>
    </location>
</feature>
<dbReference type="PANTHER" id="PTHR43395">
    <property type="entry name" value="SENSOR HISTIDINE KINASE CHEA"/>
    <property type="match status" value="1"/>
</dbReference>
<name>A0A6L6PT32_9BURK</name>
<dbReference type="PROSITE" id="PS50894">
    <property type="entry name" value="HPT"/>
    <property type="match status" value="1"/>
</dbReference>
<keyword evidence="5" id="KW-1185">Reference proteome</keyword>
<dbReference type="InterPro" id="IPR008207">
    <property type="entry name" value="Sig_transdc_His_kin_Hpt_dom"/>
</dbReference>
<proteinExistence type="predicted"/>
<dbReference type="GO" id="GO:0004672">
    <property type="term" value="F:protein kinase activity"/>
    <property type="evidence" value="ECO:0007669"/>
    <property type="project" value="UniProtKB-ARBA"/>
</dbReference>
<evidence type="ECO:0000313" key="4">
    <source>
        <dbReference type="EMBL" id="MTV42022.1"/>
    </source>
</evidence>
<sequence>MMQEALPTFIAEAGELLEQMEAGLLHIEQDGADADAIHALFRAVHTLKGSAGLFGLHHIVAVTHVAESVLDEVREGRLAITPALATLLLSVGDYLTALVALAATGDEPDAACAATGLALGDELQAYLGAGQAPPAASP</sequence>
<dbReference type="PANTHER" id="PTHR43395:SF10">
    <property type="entry name" value="CHEMOTAXIS PROTEIN CHEA"/>
    <property type="match status" value="1"/>
</dbReference>
<keyword evidence="1" id="KW-0902">Two-component regulatory system</keyword>
<dbReference type="RefSeq" id="WP_211923328.1">
    <property type="nucleotide sequence ID" value="NZ_WNKY01000104.1"/>
</dbReference>